<evidence type="ECO:0000313" key="2">
    <source>
        <dbReference type="Proteomes" id="UP000663848"/>
    </source>
</evidence>
<reference evidence="1" key="1">
    <citation type="submission" date="2021-02" db="EMBL/GenBank/DDBJ databases">
        <authorList>
            <person name="Nowell W R."/>
        </authorList>
    </citation>
    <scope>NUCLEOTIDE SEQUENCE</scope>
</reference>
<gene>
    <name evidence="1" type="ORF">QYT958_LOCUS45936</name>
</gene>
<name>A0A822FDI9_9BILA</name>
<evidence type="ECO:0000313" key="1">
    <source>
        <dbReference type="EMBL" id="CAF5119096.1"/>
    </source>
</evidence>
<sequence length="45" mass="4875">KVAPIKPTTVVQAQAFQETSTTPASQQELILQQQQSIFKSMLGDG</sequence>
<proteinExistence type="predicted"/>
<accession>A0A822FDI9</accession>
<organism evidence="1 2">
    <name type="scientific">Rotaria socialis</name>
    <dbReference type="NCBI Taxonomy" id="392032"/>
    <lineage>
        <taxon>Eukaryota</taxon>
        <taxon>Metazoa</taxon>
        <taxon>Spiralia</taxon>
        <taxon>Gnathifera</taxon>
        <taxon>Rotifera</taxon>
        <taxon>Eurotatoria</taxon>
        <taxon>Bdelloidea</taxon>
        <taxon>Philodinida</taxon>
        <taxon>Philodinidae</taxon>
        <taxon>Rotaria</taxon>
    </lineage>
</organism>
<protein>
    <submittedName>
        <fullName evidence="1">Uncharacterized protein</fullName>
    </submittedName>
</protein>
<feature type="non-terminal residue" evidence="1">
    <location>
        <position position="1"/>
    </location>
</feature>
<dbReference type="Proteomes" id="UP000663848">
    <property type="component" value="Unassembled WGS sequence"/>
</dbReference>
<dbReference type="EMBL" id="CAJOBR010079205">
    <property type="protein sequence ID" value="CAF5119096.1"/>
    <property type="molecule type" value="Genomic_DNA"/>
</dbReference>
<dbReference type="AlphaFoldDB" id="A0A822FDI9"/>
<comment type="caution">
    <text evidence="1">The sequence shown here is derived from an EMBL/GenBank/DDBJ whole genome shotgun (WGS) entry which is preliminary data.</text>
</comment>